<evidence type="ECO:0008006" key="4">
    <source>
        <dbReference type="Google" id="ProtNLM"/>
    </source>
</evidence>
<accession>A0A9P6LFY3</accession>
<dbReference type="AlphaFoldDB" id="A0A9P6LFY3"/>
<reference evidence="2" key="2">
    <citation type="submission" date="2020-11" db="EMBL/GenBank/DDBJ databases">
        <title>Whole genome sequencing of Colletotrichum sp.</title>
        <authorList>
            <person name="Li H."/>
        </authorList>
    </citation>
    <scope>NUCLEOTIDE SEQUENCE</scope>
    <source>
        <strain evidence="2">CkLH20</strain>
    </source>
</reference>
<dbReference type="OrthoDB" id="4794818at2759"/>
<dbReference type="RefSeq" id="XP_038740526.1">
    <property type="nucleotide sequence ID" value="XM_038894196.1"/>
</dbReference>
<keyword evidence="3" id="KW-1185">Reference proteome</keyword>
<comment type="caution">
    <text evidence="2">The sequence shown here is derived from an EMBL/GenBank/DDBJ whole genome shotgun (WGS) entry which is preliminary data.</text>
</comment>
<evidence type="ECO:0000313" key="2">
    <source>
        <dbReference type="EMBL" id="KAF9871065.1"/>
    </source>
</evidence>
<evidence type="ECO:0000256" key="1">
    <source>
        <dbReference type="SAM" id="SignalP"/>
    </source>
</evidence>
<keyword evidence="1" id="KW-0732">Signal</keyword>
<evidence type="ECO:0000313" key="3">
    <source>
        <dbReference type="Proteomes" id="UP000781932"/>
    </source>
</evidence>
<sequence>MHFQKILAVTASLIGHSFAACYLTGTGWSDAQESARGAVRYWCNDTTTEGLSGNYHSGDKRSRCSNLLIDGKTIDKKVDFGVEWMGSTDSILTEQECTEKLYAEIGCDLGGSKETNEWKFT</sequence>
<feature type="signal peptide" evidence="1">
    <location>
        <begin position="1"/>
        <end position="19"/>
    </location>
</feature>
<dbReference type="EMBL" id="JAATWM020000048">
    <property type="protein sequence ID" value="KAF9871065.1"/>
    <property type="molecule type" value="Genomic_DNA"/>
</dbReference>
<dbReference type="GeneID" id="62167270"/>
<gene>
    <name evidence="2" type="ORF">CkaCkLH20_11482</name>
</gene>
<protein>
    <recommendedName>
        <fullName evidence="4">Ecp2 effector protein domain-containing protein</fullName>
    </recommendedName>
</protein>
<organism evidence="2 3">
    <name type="scientific">Colletotrichum karsti</name>
    <dbReference type="NCBI Taxonomy" id="1095194"/>
    <lineage>
        <taxon>Eukaryota</taxon>
        <taxon>Fungi</taxon>
        <taxon>Dikarya</taxon>
        <taxon>Ascomycota</taxon>
        <taxon>Pezizomycotina</taxon>
        <taxon>Sordariomycetes</taxon>
        <taxon>Hypocreomycetidae</taxon>
        <taxon>Glomerellales</taxon>
        <taxon>Glomerellaceae</taxon>
        <taxon>Colletotrichum</taxon>
        <taxon>Colletotrichum boninense species complex</taxon>
    </lineage>
</organism>
<dbReference type="PROSITE" id="PS51257">
    <property type="entry name" value="PROKAR_LIPOPROTEIN"/>
    <property type="match status" value="1"/>
</dbReference>
<reference evidence="2" key="1">
    <citation type="submission" date="2020-03" db="EMBL/GenBank/DDBJ databases">
        <authorList>
            <person name="He L."/>
        </authorList>
    </citation>
    <scope>NUCLEOTIDE SEQUENCE</scope>
    <source>
        <strain evidence="2">CkLH20</strain>
    </source>
</reference>
<name>A0A9P6LFY3_9PEZI</name>
<dbReference type="Proteomes" id="UP000781932">
    <property type="component" value="Unassembled WGS sequence"/>
</dbReference>
<proteinExistence type="predicted"/>
<feature type="chain" id="PRO_5040517223" description="Ecp2 effector protein domain-containing protein" evidence="1">
    <location>
        <begin position="20"/>
        <end position="121"/>
    </location>
</feature>